<organism evidence="1 2">
    <name type="scientific">Xanthocytophaga agilis</name>
    <dbReference type="NCBI Taxonomy" id="3048010"/>
    <lineage>
        <taxon>Bacteria</taxon>
        <taxon>Pseudomonadati</taxon>
        <taxon>Bacteroidota</taxon>
        <taxon>Cytophagia</taxon>
        <taxon>Cytophagales</taxon>
        <taxon>Rhodocytophagaceae</taxon>
        <taxon>Xanthocytophaga</taxon>
    </lineage>
</organism>
<proteinExistence type="predicted"/>
<comment type="caution">
    <text evidence="1">The sequence shown here is derived from an EMBL/GenBank/DDBJ whole genome shotgun (WGS) entry which is preliminary data.</text>
</comment>
<dbReference type="EMBL" id="JASJOU010000004">
    <property type="protein sequence ID" value="MDJ1501817.1"/>
    <property type="molecule type" value="Genomic_DNA"/>
</dbReference>
<evidence type="ECO:0000313" key="1">
    <source>
        <dbReference type="EMBL" id="MDJ1501817.1"/>
    </source>
</evidence>
<sequence length="65" mass="7756">MLINAEKLAIGDSLTVMFGDTLPFWYSRHKLGSETDALLVTKNQYKRMEYYEIYEWKDLLMPLTY</sequence>
<gene>
    <name evidence="1" type="ORF">QNI22_14210</name>
</gene>
<dbReference type="Proteomes" id="UP001232063">
    <property type="component" value="Unassembled WGS sequence"/>
</dbReference>
<name>A0AAE3R6X9_9BACT</name>
<accession>A0AAE3R6X9</accession>
<keyword evidence="2" id="KW-1185">Reference proteome</keyword>
<dbReference type="RefSeq" id="WP_314511471.1">
    <property type="nucleotide sequence ID" value="NZ_JASJOU010000004.1"/>
</dbReference>
<protein>
    <submittedName>
        <fullName evidence="1">Uncharacterized protein</fullName>
    </submittedName>
</protein>
<reference evidence="1" key="1">
    <citation type="submission" date="2023-05" db="EMBL/GenBank/DDBJ databases">
        <authorList>
            <person name="Zhang X."/>
        </authorList>
    </citation>
    <scope>NUCLEOTIDE SEQUENCE</scope>
    <source>
        <strain evidence="1">BD1B2-1</strain>
    </source>
</reference>
<evidence type="ECO:0000313" key="2">
    <source>
        <dbReference type="Proteomes" id="UP001232063"/>
    </source>
</evidence>
<dbReference type="AlphaFoldDB" id="A0AAE3R6X9"/>